<accession>A0ABY4LSR9</accession>
<keyword evidence="3" id="KW-1185">Reference proteome</keyword>
<evidence type="ECO:0000256" key="1">
    <source>
        <dbReference type="SAM" id="SignalP"/>
    </source>
</evidence>
<reference evidence="2 3" key="1">
    <citation type="submission" date="2022-04" db="EMBL/GenBank/DDBJ databases">
        <authorList>
            <person name="Ra J.-S."/>
            <person name="Kim S.-B."/>
        </authorList>
    </citation>
    <scope>NUCLEOTIDE SEQUENCE [LARGE SCALE GENOMIC DNA]</scope>
    <source>
        <strain evidence="2 3">MMS21-Er5</strain>
    </source>
</reference>
<protein>
    <submittedName>
        <fullName evidence="2">Uncharacterized protein</fullName>
    </submittedName>
</protein>
<sequence length="152" mass="16920">MNKKFFTLLMVASLFISSITYGQEDRRIKIEIALKDGNKTVKALLRSATFSFTKTSLAAADGTDKSEVKNNYYFSLDFEKQDIALLAVLMKNKAGVDGQITMTDVFGKLPTRKFDFTKGRVDSLSDQLTADYTSAYISLLCDSLIIDGVKIE</sequence>
<feature type="chain" id="PRO_5046839912" evidence="1">
    <location>
        <begin position="23"/>
        <end position="152"/>
    </location>
</feature>
<dbReference type="EMBL" id="CP096829">
    <property type="protein sequence ID" value="UPZ14695.1"/>
    <property type="molecule type" value="Genomic_DNA"/>
</dbReference>
<proteinExistence type="predicted"/>
<keyword evidence="1" id="KW-0732">Signal</keyword>
<dbReference type="RefSeq" id="WP_248726967.1">
    <property type="nucleotide sequence ID" value="NZ_CP096829.1"/>
</dbReference>
<evidence type="ECO:0000313" key="3">
    <source>
        <dbReference type="Proteomes" id="UP000829998"/>
    </source>
</evidence>
<gene>
    <name evidence="2" type="ORF">M0M44_18250</name>
</gene>
<name>A0ABY4LSR9_9FLAO</name>
<organism evidence="2 3">
    <name type="scientific">Flavobacterium humidisoli</name>
    <dbReference type="NCBI Taxonomy" id="2937442"/>
    <lineage>
        <taxon>Bacteria</taxon>
        <taxon>Pseudomonadati</taxon>
        <taxon>Bacteroidota</taxon>
        <taxon>Flavobacteriia</taxon>
        <taxon>Flavobacteriales</taxon>
        <taxon>Flavobacteriaceae</taxon>
        <taxon>Flavobacterium</taxon>
    </lineage>
</organism>
<evidence type="ECO:0000313" key="2">
    <source>
        <dbReference type="EMBL" id="UPZ14695.1"/>
    </source>
</evidence>
<dbReference type="Proteomes" id="UP000829998">
    <property type="component" value="Chromosome"/>
</dbReference>
<feature type="signal peptide" evidence="1">
    <location>
        <begin position="1"/>
        <end position="22"/>
    </location>
</feature>